<sequence>MVGGWKGSTGSCIAEPGERSGDRLEKAATSGARTNAVITHAAAPGRTEPQFIHLERDILTNDIPIGGFTGREESSSGAQMQEVELRVSQNKQLGFRQLCRAEEPEQEIKLEWQNRAEVDQQKVALRV</sequence>
<accession>A0A835URN9</accession>
<dbReference type="EMBL" id="JADCNL010000008">
    <property type="protein sequence ID" value="KAG0469921.1"/>
    <property type="molecule type" value="Genomic_DNA"/>
</dbReference>
<evidence type="ECO:0000313" key="4">
    <source>
        <dbReference type="Proteomes" id="UP000636800"/>
    </source>
</evidence>
<evidence type="ECO:0000313" key="2">
    <source>
        <dbReference type="EMBL" id="KAG0469921.1"/>
    </source>
</evidence>
<dbReference type="Proteomes" id="UP000639772">
    <property type="component" value="Unassembled WGS sequence"/>
</dbReference>
<reference evidence="4 5" key="1">
    <citation type="journal article" date="2020" name="Nat. Food">
        <title>A phased Vanilla planifolia genome enables genetic improvement of flavour and production.</title>
        <authorList>
            <person name="Hasing T."/>
            <person name="Tang H."/>
            <person name="Brym M."/>
            <person name="Khazi F."/>
            <person name="Huang T."/>
            <person name="Chambers A.H."/>
        </authorList>
    </citation>
    <scope>NUCLEOTIDE SEQUENCE [LARGE SCALE GENOMIC DNA]</scope>
    <source>
        <tissue evidence="3">Leaf</tissue>
    </source>
</reference>
<feature type="region of interest" description="Disordered" evidence="1">
    <location>
        <begin position="1"/>
        <end position="32"/>
    </location>
</feature>
<keyword evidence="4" id="KW-1185">Reference proteome</keyword>
<comment type="caution">
    <text evidence="3">The sequence shown here is derived from an EMBL/GenBank/DDBJ whole genome shotgun (WGS) entry which is preliminary data.</text>
</comment>
<gene>
    <name evidence="3" type="ORF">HPP92_016004</name>
    <name evidence="2" type="ORF">HPP92_016621</name>
</gene>
<evidence type="ECO:0000256" key="1">
    <source>
        <dbReference type="SAM" id="MobiDB-lite"/>
    </source>
</evidence>
<name>A0A835URN9_VANPL</name>
<protein>
    <submittedName>
        <fullName evidence="3">Uncharacterized protein</fullName>
    </submittedName>
</protein>
<evidence type="ECO:0000313" key="5">
    <source>
        <dbReference type="Proteomes" id="UP000639772"/>
    </source>
</evidence>
<proteinExistence type="predicted"/>
<dbReference type="EMBL" id="JADCNM010000008">
    <property type="protein sequence ID" value="KAG0471458.1"/>
    <property type="molecule type" value="Genomic_DNA"/>
</dbReference>
<dbReference type="Proteomes" id="UP000636800">
    <property type="component" value="Unassembled WGS sequence"/>
</dbReference>
<feature type="compositionally biased region" description="Basic and acidic residues" evidence="1">
    <location>
        <begin position="16"/>
        <end position="26"/>
    </location>
</feature>
<dbReference type="AlphaFoldDB" id="A0A835URN9"/>
<organism evidence="3 5">
    <name type="scientific">Vanilla planifolia</name>
    <name type="common">Vanilla</name>
    <dbReference type="NCBI Taxonomy" id="51239"/>
    <lineage>
        <taxon>Eukaryota</taxon>
        <taxon>Viridiplantae</taxon>
        <taxon>Streptophyta</taxon>
        <taxon>Embryophyta</taxon>
        <taxon>Tracheophyta</taxon>
        <taxon>Spermatophyta</taxon>
        <taxon>Magnoliopsida</taxon>
        <taxon>Liliopsida</taxon>
        <taxon>Asparagales</taxon>
        <taxon>Orchidaceae</taxon>
        <taxon>Vanilloideae</taxon>
        <taxon>Vanilleae</taxon>
        <taxon>Vanilla</taxon>
    </lineage>
</organism>
<evidence type="ECO:0000313" key="3">
    <source>
        <dbReference type="EMBL" id="KAG0471458.1"/>
    </source>
</evidence>